<protein>
    <submittedName>
        <fullName evidence="1">Uncharacterized protein</fullName>
    </submittedName>
</protein>
<reference evidence="1" key="1">
    <citation type="submission" date="2021-03" db="EMBL/GenBank/DDBJ databases">
        <title>Whole genome sequence of tetracycline resistant Escherichia coli.</title>
        <authorList>
            <person name="Usui M."/>
            <person name="Fukuda A."/>
        </authorList>
    </citation>
    <scope>NUCLEOTIDE SEQUENCE</scope>
    <source>
        <strain evidence="1">P63</strain>
        <plasmid evidence="1">pP63</plasmid>
    </source>
</reference>
<keyword evidence="1" id="KW-0614">Plasmid</keyword>
<sequence length="125" mass="14239">MFEQLYQALYEEGDKLTSLLYALICARPVLLSDNYELVLFSDDQFDTGITRLILNGDKIADEVCISILNWLWEKDEALLSEAPLLSQQALIRFSTKITDDRQKQALLMQCLKMTVGHTSSSDRCS</sequence>
<geneLocation type="plasmid" evidence="1">
    <name>pP63</name>
</geneLocation>
<dbReference type="EMBL" id="LC620535">
    <property type="protein sequence ID" value="BCT73936.1"/>
    <property type="molecule type" value="Genomic_DNA"/>
</dbReference>
<proteinExistence type="predicted"/>
<name>A0A811ASB8_ECOLX</name>
<dbReference type="AlphaFoldDB" id="A0A811ASB8"/>
<organism evidence="1">
    <name type="scientific">Escherichia coli</name>
    <dbReference type="NCBI Taxonomy" id="562"/>
    <lineage>
        <taxon>Bacteria</taxon>
        <taxon>Pseudomonadati</taxon>
        <taxon>Pseudomonadota</taxon>
        <taxon>Gammaproteobacteria</taxon>
        <taxon>Enterobacterales</taxon>
        <taxon>Enterobacteriaceae</taxon>
        <taxon>Escherichia</taxon>
    </lineage>
</organism>
<evidence type="ECO:0000313" key="1">
    <source>
        <dbReference type="EMBL" id="BCT73936.1"/>
    </source>
</evidence>
<accession>A0A811ASB8</accession>